<accession>A0ABQ3ZYB5</accession>
<gene>
    <name evidence="1" type="ORF">Ahu01nite_066800</name>
</gene>
<keyword evidence="2" id="KW-1185">Reference proteome</keyword>
<evidence type="ECO:0000313" key="2">
    <source>
        <dbReference type="Proteomes" id="UP000603200"/>
    </source>
</evidence>
<proteinExistence type="predicted"/>
<sequence length="58" mass="5722">MSATARISGVLAGLLLLAAFLAVGIASGSSNSHRAVTHYQAGLIWDTTPTVPADGAAA</sequence>
<dbReference type="EMBL" id="BOMN01000092">
    <property type="protein sequence ID" value="GIE23578.1"/>
    <property type="molecule type" value="Genomic_DNA"/>
</dbReference>
<organism evidence="1 2">
    <name type="scientific">Winogradskya humida</name>
    <dbReference type="NCBI Taxonomy" id="113566"/>
    <lineage>
        <taxon>Bacteria</taxon>
        <taxon>Bacillati</taxon>
        <taxon>Actinomycetota</taxon>
        <taxon>Actinomycetes</taxon>
        <taxon>Micromonosporales</taxon>
        <taxon>Micromonosporaceae</taxon>
        <taxon>Winogradskya</taxon>
    </lineage>
</organism>
<protein>
    <submittedName>
        <fullName evidence="1">Uncharacterized protein</fullName>
    </submittedName>
</protein>
<reference evidence="1 2" key="1">
    <citation type="submission" date="2021-01" db="EMBL/GenBank/DDBJ databases">
        <title>Whole genome shotgun sequence of Actinoplanes humidus NBRC 14915.</title>
        <authorList>
            <person name="Komaki H."/>
            <person name="Tamura T."/>
        </authorList>
    </citation>
    <scope>NUCLEOTIDE SEQUENCE [LARGE SCALE GENOMIC DNA]</scope>
    <source>
        <strain evidence="1 2">NBRC 14915</strain>
    </source>
</reference>
<dbReference type="RefSeq" id="WP_203840623.1">
    <property type="nucleotide sequence ID" value="NZ_BAAATV010000013.1"/>
</dbReference>
<name>A0ABQ3ZYB5_9ACTN</name>
<comment type="caution">
    <text evidence="1">The sequence shown here is derived from an EMBL/GenBank/DDBJ whole genome shotgun (WGS) entry which is preliminary data.</text>
</comment>
<evidence type="ECO:0000313" key="1">
    <source>
        <dbReference type="EMBL" id="GIE23578.1"/>
    </source>
</evidence>
<dbReference type="Proteomes" id="UP000603200">
    <property type="component" value="Unassembled WGS sequence"/>
</dbReference>